<dbReference type="EMBL" id="CQBM01000006">
    <property type="protein sequence ID" value="CNI22099.1"/>
    <property type="molecule type" value="Genomic_DNA"/>
</dbReference>
<dbReference type="InterPro" id="IPR007540">
    <property type="entry name" value="Fimbrial_CS1-type"/>
</dbReference>
<dbReference type="Proteomes" id="UP000040841">
    <property type="component" value="Unassembled WGS sequence"/>
</dbReference>
<dbReference type="GO" id="GO:0009289">
    <property type="term" value="C:pilus"/>
    <property type="evidence" value="ECO:0007669"/>
    <property type="project" value="InterPro"/>
</dbReference>
<accession>A0AA36LS92</accession>
<gene>
    <name evidence="2" type="ORF">ERS008502_02602</name>
</gene>
<dbReference type="AlphaFoldDB" id="A0AA36LS92"/>
<keyword evidence="1" id="KW-0732">Signal</keyword>
<name>A0AA36LS92_YERMO</name>
<dbReference type="Pfam" id="PF04449">
    <property type="entry name" value="Fimbrial_CS1"/>
    <property type="match status" value="1"/>
</dbReference>
<evidence type="ECO:0000313" key="2">
    <source>
        <dbReference type="EMBL" id="CNI22099.1"/>
    </source>
</evidence>
<comment type="caution">
    <text evidence="2">The sequence shown here is derived from an EMBL/GenBank/DDBJ whole genome shotgun (WGS) entry which is preliminary data.</text>
</comment>
<proteinExistence type="predicted"/>
<reference evidence="2 3" key="1">
    <citation type="submission" date="2015-03" db="EMBL/GenBank/DDBJ databases">
        <authorList>
            <consortium name="Pathogen Informatics"/>
            <person name="Murphy D."/>
        </authorList>
    </citation>
    <scope>NUCLEOTIDE SEQUENCE [LARGE SCALE GENOMIC DNA]</scope>
    <source>
        <strain evidence="2 3">FE82747</strain>
    </source>
</reference>
<feature type="chain" id="PRO_5041285988" evidence="1">
    <location>
        <begin position="23"/>
        <end position="169"/>
    </location>
</feature>
<protein>
    <submittedName>
        <fullName evidence="2">Alpha-related fimbriae minor subunit 1</fullName>
    </submittedName>
</protein>
<sequence length="169" mass="18566">MMKKTLFSIITMVIVTSSSAYAAHSLQKDILVEAEISEPLILTKADGSPFNGIQLEYKPEKWNGIGSHLMFSPAKLTVKQPIKITANQGVRVKLSLAENFYMSDIKGGNGLLSPDVFIDENMLQGVDDDHEFTPDKGVQELRVEAEVPEDAKPGDKYTGVLKLVMESVP</sequence>
<dbReference type="RefSeq" id="WP_080984650.1">
    <property type="nucleotide sequence ID" value="NZ_CABMMJ010000006.1"/>
</dbReference>
<dbReference type="Gene3D" id="2.60.40.2040">
    <property type="entry name" value="CFA/I fimbrial subunit E, pilin domain"/>
    <property type="match status" value="1"/>
</dbReference>
<organism evidence="2 3">
    <name type="scientific">Yersinia mollaretii</name>
    <dbReference type="NCBI Taxonomy" id="33060"/>
    <lineage>
        <taxon>Bacteria</taxon>
        <taxon>Pseudomonadati</taxon>
        <taxon>Pseudomonadota</taxon>
        <taxon>Gammaproteobacteria</taxon>
        <taxon>Enterobacterales</taxon>
        <taxon>Yersiniaceae</taxon>
        <taxon>Yersinia</taxon>
    </lineage>
</organism>
<feature type="signal peptide" evidence="1">
    <location>
        <begin position="1"/>
        <end position="22"/>
    </location>
</feature>
<evidence type="ECO:0000256" key="1">
    <source>
        <dbReference type="SAM" id="SignalP"/>
    </source>
</evidence>
<evidence type="ECO:0000313" key="3">
    <source>
        <dbReference type="Proteomes" id="UP000040841"/>
    </source>
</evidence>